<keyword evidence="3" id="KW-0067">ATP-binding</keyword>
<keyword evidence="2" id="KW-0378">Hydrolase</keyword>
<dbReference type="InterPro" id="IPR051620">
    <property type="entry name" value="ORF904-like_C"/>
</dbReference>
<dbReference type="NCBIfam" id="TIGR01613">
    <property type="entry name" value="primase_Cterm"/>
    <property type="match status" value="1"/>
</dbReference>
<dbReference type="InterPro" id="IPR027417">
    <property type="entry name" value="P-loop_NTPase"/>
</dbReference>
<dbReference type="PANTHER" id="PTHR35372">
    <property type="entry name" value="ATP BINDING PROTEIN-RELATED"/>
    <property type="match status" value="1"/>
</dbReference>
<keyword evidence="1" id="KW-0547">Nucleotide-binding</keyword>
<protein>
    <recommendedName>
        <fullName evidence="4">SF3 helicase domain-containing protein</fullName>
    </recommendedName>
</protein>
<feature type="domain" description="SF3 helicase" evidence="4">
    <location>
        <begin position="1"/>
        <end position="119"/>
    </location>
</feature>
<evidence type="ECO:0000259" key="4">
    <source>
        <dbReference type="PROSITE" id="PS51206"/>
    </source>
</evidence>
<dbReference type="EMBL" id="VSSQ01055281">
    <property type="protein sequence ID" value="MPN09189.1"/>
    <property type="molecule type" value="Genomic_DNA"/>
</dbReference>
<dbReference type="Gene3D" id="3.40.50.300">
    <property type="entry name" value="P-loop containing nucleotide triphosphate hydrolases"/>
    <property type="match status" value="1"/>
</dbReference>
<dbReference type="InterPro" id="IPR006500">
    <property type="entry name" value="Helicase_put_C_phage/plasmid"/>
</dbReference>
<proteinExistence type="predicted"/>
<sequence length="241" mass="26306">MLGDYGRSVPVESLCESKRQAGGATPDLADLIGCRLAMSSETEDGQALAESLVKSLVAGDTISARPLYGRPVQFAPAFKLLMLGNHRPVIRGTDNGIWRRIRLVPFSRTFGPDERDPALLDKLKAEAEHIAAWMLDGCIEWQRRGLADVPGVVAAQTKDYREEQDLVGQWLAERVDSGAAAAGCKCPSKLLYGDYCEWAEANGLRPCSAIALGRRLRERGFVSERKASGPEFQGIALKPKH</sequence>
<dbReference type="GO" id="GO:0016787">
    <property type="term" value="F:hydrolase activity"/>
    <property type="evidence" value="ECO:0007669"/>
    <property type="project" value="UniProtKB-KW"/>
</dbReference>
<name>A0A645F766_9ZZZZ</name>
<comment type="caution">
    <text evidence="5">The sequence shown here is derived from an EMBL/GenBank/DDBJ whole genome shotgun (WGS) entry which is preliminary data.</text>
</comment>
<reference evidence="5" key="1">
    <citation type="submission" date="2019-08" db="EMBL/GenBank/DDBJ databases">
        <authorList>
            <person name="Kucharzyk K."/>
            <person name="Murdoch R.W."/>
            <person name="Higgins S."/>
            <person name="Loffler F."/>
        </authorList>
    </citation>
    <scope>NUCLEOTIDE SEQUENCE</scope>
</reference>
<evidence type="ECO:0000256" key="1">
    <source>
        <dbReference type="ARBA" id="ARBA00022741"/>
    </source>
</evidence>
<organism evidence="5">
    <name type="scientific">bioreactor metagenome</name>
    <dbReference type="NCBI Taxonomy" id="1076179"/>
    <lineage>
        <taxon>unclassified sequences</taxon>
        <taxon>metagenomes</taxon>
        <taxon>ecological metagenomes</taxon>
    </lineage>
</organism>
<dbReference type="InterPro" id="IPR014015">
    <property type="entry name" value="Helicase_SF3_DNA-vir"/>
</dbReference>
<evidence type="ECO:0000256" key="3">
    <source>
        <dbReference type="ARBA" id="ARBA00022840"/>
    </source>
</evidence>
<gene>
    <name evidence="5" type="ORF">SDC9_156478</name>
</gene>
<dbReference type="PROSITE" id="PS51206">
    <property type="entry name" value="SF3_HELICASE_1"/>
    <property type="match status" value="1"/>
</dbReference>
<accession>A0A645F766</accession>
<evidence type="ECO:0000256" key="2">
    <source>
        <dbReference type="ARBA" id="ARBA00022801"/>
    </source>
</evidence>
<dbReference type="AlphaFoldDB" id="A0A645F766"/>
<dbReference type="GO" id="GO:0005524">
    <property type="term" value="F:ATP binding"/>
    <property type="evidence" value="ECO:0007669"/>
    <property type="project" value="UniProtKB-KW"/>
</dbReference>
<evidence type="ECO:0000313" key="5">
    <source>
        <dbReference type="EMBL" id="MPN09189.1"/>
    </source>
</evidence>
<dbReference type="PANTHER" id="PTHR35372:SF2">
    <property type="entry name" value="SF3 HELICASE DOMAIN-CONTAINING PROTEIN"/>
    <property type="match status" value="1"/>
</dbReference>